<dbReference type="RefSeq" id="WP_172873284.1">
    <property type="nucleotide sequence ID" value="NZ_JABRWL010000003.1"/>
</dbReference>
<dbReference type="InterPro" id="IPR036412">
    <property type="entry name" value="HAD-like_sf"/>
</dbReference>
<dbReference type="InterPro" id="IPR023214">
    <property type="entry name" value="HAD_sf"/>
</dbReference>
<gene>
    <name evidence="1" type="ORF">FOB26_04485</name>
</gene>
<evidence type="ECO:0000313" key="1">
    <source>
        <dbReference type="EMBL" id="NRF18371.1"/>
    </source>
</evidence>
<organism evidence="1 2">
    <name type="scientific">Agrobacterium pusense</name>
    <dbReference type="NCBI Taxonomy" id="648995"/>
    <lineage>
        <taxon>Bacteria</taxon>
        <taxon>Pseudomonadati</taxon>
        <taxon>Pseudomonadota</taxon>
        <taxon>Alphaproteobacteria</taxon>
        <taxon>Hyphomicrobiales</taxon>
        <taxon>Rhizobiaceae</taxon>
        <taxon>Rhizobium/Agrobacterium group</taxon>
        <taxon>Agrobacterium</taxon>
    </lineage>
</organism>
<keyword evidence="1" id="KW-0614">Plasmid</keyword>
<comment type="caution">
    <text evidence="1">The sequence shown here is derived from an EMBL/GenBank/DDBJ whole genome shotgun (WGS) entry which is preliminary data.</text>
</comment>
<accession>A0AA44IY84</accession>
<dbReference type="Proteomes" id="UP001155820">
    <property type="component" value="Unassembled WGS sequence"/>
</dbReference>
<protein>
    <submittedName>
        <fullName evidence="1">Uncharacterized protein</fullName>
    </submittedName>
</protein>
<dbReference type="Gene3D" id="3.40.50.1000">
    <property type="entry name" value="HAD superfamily/HAD-like"/>
    <property type="match status" value="1"/>
</dbReference>
<keyword evidence="2" id="KW-1185">Reference proteome</keyword>
<evidence type="ECO:0000313" key="2">
    <source>
        <dbReference type="Proteomes" id="UP001155820"/>
    </source>
</evidence>
<geneLocation type="plasmid" evidence="1">
    <name>unnamed5</name>
</geneLocation>
<proteinExistence type="predicted"/>
<dbReference type="AlphaFoldDB" id="A0AA44IY84"/>
<dbReference type="SUPFAM" id="SSF56784">
    <property type="entry name" value="HAD-like"/>
    <property type="match status" value="1"/>
</dbReference>
<dbReference type="EMBL" id="JABRWM010000005">
    <property type="protein sequence ID" value="NRF18371.1"/>
    <property type="molecule type" value="Genomic_DNA"/>
</dbReference>
<sequence length="223" mass="25358">MHTIDCIFRKIGSRGLVIFERDGILLRRSIPPRDFTLGDVNAIFVQMLQQLRQKDVRFGFISDARGMTVGTQGRPEFLALTRILDDLLKVREVVPDFWMTWGTFRQAQDDRSGMADTDTVFRAIEWYGVEKKEAMLVCSTAEGRRAAVEAGITYIHYPPMEGGHRGHIIPDEFSTSLPSENRGARWFHAEIERMLRLSLPARIVDKKEFNGCGPYHSPGADEA</sequence>
<reference evidence="1" key="1">
    <citation type="submission" date="2019-07" db="EMBL/GenBank/DDBJ databases">
        <title>FDA dAtabase for Regulatory Grade micrObial Sequences (FDA-ARGOS): Supporting development and validation of Infectious Disease Dx tests.</title>
        <authorList>
            <person name="Bachman M."/>
            <person name="Young C."/>
            <person name="Tallon L."/>
            <person name="Sadzewicz L."/>
            <person name="Vavikolanu K."/>
            <person name="Mehta A."/>
            <person name="Aluvathingal J."/>
            <person name="Nadendla S."/>
            <person name="Nandy P."/>
            <person name="Geyer C."/>
            <person name="Yan Y."/>
            <person name="Sichtig H."/>
        </authorList>
    </citation>
    <scope>NUCLEOTIDE SEQUENCE</scope>
    <source>
        <strain evidence="1">FDAARGOS_618</strain>
        <plasmid evidence="1">unnamed5</plasmid>
    </source>
</reference>
<name>A0AA44IY84_9HYPH</name>